<sequence>MEEYIEEALQQGYIHPSTSPAASSFFFVAKKDGGLWPCIDYRALNNITVRFRYPLPLTPVALEHVRGATVFIKLDLHSAYNLIQIREGDEWKTAFDFMHEVLREYLHRYFVEEGVLSQINQAYSPPNDSAHPHQRSPHSDTHAEFMFNIIFRYYGIPEDTVSDRGPQFISRVWKAFLKPLGVTNSWTQFLGWAELAQNSLHQPSTGLTPFQCILCYQPPLCPWFGEPSDVLSTTGSREQEGLGHSRKLTADLRRSETPTYRSRRQKVWLSTRDIRMRLPCKKLSPRYVGPFTIIKQINPVTYQLPSHYRIHSSFYVSLLKPYHSPVSVSTEPGLTEEAPPPLIQEDGAIYKVNEILDPRHRGDLLEYPVDWDL</sequence>
<dbReference type="InterPro" id="IPR036397">
    <property type="entry name" value="RNaseH_sf"/>
</dbReference>
<dbReference type="SUPFAM" id="SSF56672">
    <property type="entry name" value="DNA/RNA polymerases"/>
    <property type="match status" value="1"/>
</dbReference>
<reference evidence="5 6" key="1">
    <citation type="submission" date="2022-01" db="EMBL/GenBank/DDBJ databases">
        <title>A high-quality chromosome-level genome assembly of rohu carp, Labeo rohita.</title>
        <authorList>
            <person name="Arick M.A. II"/>
            <person name="Hsu C.-Y."/>
            <person name="Magbanua Z."/>
            <person name="Pechanova O."/>
            <person name="Grover C."/>
            <person name="Miller E."/>
            <person name="Thrash A."/>
            <person name="Ezzel L."/>
            <person name="Alam S."/>
            <person name="Benzie J."/>
            <person name="Hamilton M."/>
            <person name="Karsi A."/>
            <person name="Lawrence M.L."/>
            <person name="Peterson D.G."/>
        </authorList>
    </citation>
    <scope>NUCLEOTIDE SEQUENCE [LARGE SCALE GENOMIC DNA]</scope>
    <source>
        <strain evidence="6">BAU-BD-2019</strain>
        <tissue evidence="5">Blood</tissue>
    </source>
</reference>
<dbReference type="InterPro" id="IPR056924">
    <property type="entry name" value="SH3_Tf2-1"/>
</dbReference>
<gene>
    <name evidence="5" type="ORF">H4Q32_011903</name>
</gene>
<dbReference type="InterPro" id="IPR016197">
    <property type="entry name" value="Chromo-like_dom_sf"/>
</dbReference>
<dbReference type="Pfam" id="PF24626">
    <property type="entry name" value="SH3_Tf2-1"/>
    <property type="match status" value="1"/>
</dbReference>
<name>A0ABQ8MMC1_LABRO</name>
<accession>A0ABQ8MMC1</accession>
<dbReference type="Proteomes" id="UP000830375">
    <property type="component" value="Unassembled WGS sequence"/>
</dbReference>
<evidence type="ECO:0000256" key="1">
    <source>
        <dbReference type="ARBA" id="ARBA00010879"/>
    </source>
</evidence>
<feature type="domain" description="Reverse transcriptase" evidence="3">
    <location>
        <begin position="30"/>
        <end position="110"/>
    </location>
</feature>
<comment type="caution">
    <text evidence="5">The sequence shown here is derived from an EMBL/GenBank/DDBJ whole genome shotgun (WGS) entry which is preliminary data.</text>
</comment>
<evidence type="ECO:0000313" key="5">
    <source>
        <dbReference type="EMBL" id="KAI2663386.1"/>
    </source>
</evidence>
<dbReference type="CDD" id="cd01647">
    <property type="entry name" value="RT_LTR"/>
    <property type="match status" value="1"/>
</dbReference>
<keyword evidence="6" id="KW-1185">Reference proteome</keyword>
<dbReference type="Gene3D" id="3.10.10.10">
    <property type="entry name" value="HIV Type 1 Reverse Transcriptase, subunit A, domain 1"/>
    <property type="match status" value="1"/>
</dbReference>
<dbReference type="InterPro" id="IPR043502">
    <property type="entry name" value="DNA/RNA_pol_sf"/>
</dbReference>
<dbReference type="Pfam" id="PF00078">
    <property type="entry name" value="RVT_1"/>
    <property type="match status" value="1"/>
</dbReference>
<dbReference type="EMBL" id="JACTAM010000006">
    <property type="protein sequence ID" value="KAI2663386.1"/>
    <property type="molecule type" value="Genomic_DNA"/>
</dbReference>
<dbReference type="PANTHER" id="PTHR37984:SF5">
    <property type="entry name" value="PROTEIN NYNRIN-LIKE"/>
    <property type="match status" value="1"/>
</dbReference>
<evidence type="ECO:0000259" key="4">
    <source>
        <dbReference type="Pfam" id="PF24626"/>
    </source>
</evidence>
<proteinExistence type="inferred from homology"/>
<protein>
    <recommendedName>
        <fullName evidence="2">ribonuclease H</fullName>
        <ecNumber evidence="2">3.1.26.4</ecNumber>
    </recommendedName>
</protein>
<dbReference type="Gene3D" id="3.30.70.270">
    <property type="match status" value="1"/>
</dbReference>
<feature type="domain" description="Tf2-1-like SH3-like" evidence="4">
    <location>
        <begin position="266"/>
        <end position="323"/>
    </location>
</feature>
<dbReference type="SUPFAM" id="SSF53098">
    <property type="entry name" value="Ribonuclease H-like"/>
    <property type="match status" value="1"/>
</dbReference>
<dbReference type="InterPro" id="IPR012337">
    <property type="entry name" value="RNaseH-like_sf"/>
</dbReference>
<dbReference type="InterPro" id="IPR000477">
    <property type="entry name" value="RT_dom"/>
</dbReference>
<dbReference type="InterPro" id="IPR043128">
    <property type="entry name" value="Rev_trsase/Diguanyl_cyclase"/>
</dbReference>
<dbReference type="InterPro" id="IPR050951">
    <property type="entry name" value="Retrovirus_Pol_polyprotein"/>
</dbReference>
<evidence type="ECO:0000259" key="3">
    <source>
        <dbReference type="Pfam" id="PF00078"/>
    </source>
</evidence>
<dbReference type="Gene3D" id="3.30.420.10">
    <property type="entry name" value="Ribonuclease H-like superfamily/Ribonuclease H"/>
    <property type="match status" value="1"/>
</dbReference>
<dbReference type="EC" id="3.1.26.4" evidence="2"/>
<dbReference type="SUPFAM" id="SSF54160">
    <property type="entry name" value="Chromo domain-like"/>
    <property type="match status" value="1"/>
</dbReference>
<dbReference type="PANTHER" id="PTHR37984">
    <property type="entry name" value="PROTEIN CBG26694"/>
    <property type="match status" value="1"/>
</dbReference>
<comment type="similarity">
    <text evidence="1">Belongs to the beta type-B retroviral polymerase family. HERV class-II K(HML-2) pol subfamily.</text>
</comment>
<evidence type="ECO:0000256" key="2">
    <source>
        <dbReference type="ARBA" id="ARBA00012180"/>
    </source>
</evidence>
<evidence type="ECO:0000313" key="6">
    <source>
        <dbReference type="Proteomes" id="UP000830375"/>
    </source>
</evidence>
<organism evidence="5 6">
    <name type="scientific">Labeo rohita</name>
    <name type="common">Indian major carp</name>
    <name type="synonym">Cyprinus rohita</name>
    <dbReference type="NCBI Taxonomy" id="84645"/>
    <lineage>
        <taxon>Eukaryota</taxon>
        <taxon>Metazoa</taxon>
        <taxon>Chordata</taxon>
        <taxon>Craniata</taxon>
        <taxon>Vertebrata</taxon>
        <taxon>Euteleostomi</taxon>
        <taxon>Actinopterygii</taxon>
        <taxon>Neopterygii</taxon>
        <taxon>Teleostei</taxon>
        <taxon>Ostariophysi</taxon>
        <taxon>Cypriniformes</taxon>
        <taxon>Cyprinidae</taxon>
        <taxon>Labeoninae</taxon>
        <taxon>Labeonini</taxon>
        <taxon>Labeo</taxon>
    </lineage>
</organism>